<dbReference type="PANTHER" id="PTHR33392">
    <property type="entry name" value="POLYISOPRENYL-TEICHOIC ACID--PEPTIDOGLYCAN TEICHOIC ACID TRANSFERASE TAGU"/>
    <property type="match status" value="1"/>
</dbReference>
<evidence type="ECO:0000256" key="4">
    <source>
        <dbReference type="ARBA" id="ARBA00022989"/>
    </source>
</evidence>
<name>A0ABV5WME3_9BACI</name>
<dbReference type="PANTHER" id="PTHR33392:SF3">
    <property type="entry name" value="POLYISOPRENYL-TEICHOIC ACID--PEPTIDOGLYCAN TEICHOIC ACID TRANSFERASE TAGT"/>
    <property type="match status" value="1"/>
</dbReference>
<evidence type="ECO:0000313" key="9">
    <source>
        <dbReference type="Proteomes" id="UP001589609"/>
    </source>
</evidence>
<evidence type="ECO:0000256" key="3">
    <source>
        <dbReference type="ARBA" id="ARBA00022968"/>
    </source>
</evidence>
<feature type="region of interest" description="Disordered" evidence="5">
    <location>
        <begin position="325"/>
        <end position="351"/>
    </location>
</feature>
<keyword evidence="6" id="KW-0472">Membrane</keyword>
<evidence type="ECO:0000313" key="8">
    <source>
        <dbReference type="EMBL" id="MFB9761747.1"/>
    </source>
</evidence>
<organism evidence="8 9">
    <name type="scientific">Ectobacillus funiculus</name>
    <dbReference type="NCBI Taxonomy" id="137993"/>
    <lineage>
        <taxon>Bacteria</taxon>
        <taxon>Bacillati</taxon>
        <taxon>Bacillota</taxon>
        <taxon>Bacilli</taxon>
        <taxon>Bacillales</taxon>
        <taxon>Bacillaceae</taxon>
        <taxon>Ectobacillus</taxon>
    </lineage>
</organism>
<keyword evidence="2 6" id="KW-0812">Transmembrane</keyword>
<feature type="domain" description="Cell envelope-related transcriptional attenuator" evidence="7">
    <location>
        <begin position="100"/>
        <end position="247"/>
    </location>
</feature>
<feature type="transmembrane region" description="Helical" evidence="6">
    <location>
        <begin position="20"/>
        <end position="42"/>
    </location>
</feature>
<protein>
    <submittedName>
        <fullName evidence="8">LCP family protein</fullName>
    </submittedName>
</protein>
<keyword evidence="9" id="KW-1185">Reference proteome</keyword>
<evidence type="ECO:0000256" key="2">
    <source>
        <dbReference type="ARBA" id="ARBA00022692"/>
    </source>
</evidence>
<keyword evidence="3" id="KW-0735">Signal-anchor</keyword>
<dbReference type="RefSeq" id="WP_379951875.1">
    <property type="nucleotide sequence ID" value="NZ_JBHMAF010000196.1"/>
</dbReference>
<comment type="caution">
    <text evidence="8">The sequence shown here is derived from an EMBL/GenBank/DDBJ whole genome shotgun (WGS) entry which is preliminary data.</text>
</comment>
<dbReference type="Proteomes" id="UP001589609">
    <property type="component" value="Unassembled WGS sequence"/>
</dbReference>
<comment type="similarity">
    <text evidence="1">Belongs to the LytR/CpsA/Psr (LCP) family.</text>
</comment>
<sequence>MSHSLQHRSKQKKRRRRIAVFLIFPLLCLLIGGIGYAAYLYIKAEHVAQAAYKELDRGSKSSKRLEAVKPLEDNISILIMGVDESEARKKDTEDFGGSFRTDALLLATLNKDDKSIKLVSIPRDTYVYIPSKERKNKIAHAYAYGGANGTIQTVEDFLDVPVDYYVKVNFDSFIKIVDTLGGIDMDVPISVTDFNSKKSGFVTVEKGQHKLNGEQALVLARARHIDNDFMRGQRQQLIIEAIAKKALSLNSVTKMADLIEAAGSEMETNLTFDDMIGVVKTMLGTQLNMEKLQVKDIDEYIDGIYYAKPDEQSVKEIKETLKQHLGLTSAPDEATDEATDTTQHTDKEENQ</sequence>
<evidence type="ECO:0000259" key="7">
    <source>
        <dbReference type="Pfam" id="PF03816"/>
    </source>
</evidence>
<gene>
    <name evidence="8" type="ORF">ACFFMS_26295</name>
</gene>
<dbReference type="InterPro" id="IPR004474">
    <property type="entry name" value="LytR_CpsA_psr"/>
</dbReference>
<reference evidence="8 9" key="1">
    <citation type="submission" date="2024-09" db="EMBL/GenBank/DDBJ databases">
        <authorList>
            <person name="Sun Q."/>
            <person name="Mori K."/>
        </authorList>
    </citation>
    <scope>NUCLEOTIDE SEQUENCE [LARGE SCALE GENOMIC DNA]</scope>
    <source>
        <strain evidence="8 9">JCM 11201</strain>
    </source>
</reference>
<evidence type="ECO:0000256" key="5">
    <source>
        <dbReference type="SAM" id="MobiDB-lite"/>
    </source>
</evidence>
<dbReference type="Gene3D" id="3.40.630.190">
    <property type="entry name" value="LCP protein"/>
    <property type="match status" value="1"/>
</dbReference>
<proteinExistence type="inferred from homology"/>
<evidence type="ECO:0000256" key="1">
    <source>
        <dbReference type="ARBA" id="ARBA00006068"/>
    </source>
</evidence>
<evidence type="ECO:0000256" key="6">
    <source>
        <dbReference type="SAM" id="Phobius"/>
    </source>
</evidence>
<accession>A0ABV5WME3</accession>
<dbReference type="InterPro" id="IPR050922">
    <property type="entry name" value="LytR/CpsA/Psr_CW_biosynth"/>
</dbReference>
<dbReference type="EMBL" id="JBHMAF010000196">
    <property type="protein sequence ID" value="MFB9761747.1"/>
    <property type="molecule type" value="Genomic_DNA"/>
</dbReference>
<keyword evidence="4 6" id="KW-1133">Transmembrane helix</keyword>
<dbReference type="Pfam" id="PF03816">
    <property type="entry name" value="LytR_cpsA_psr"/>
    <property type="match status" value="1"/>
</dbReference>
<dbReference type="NCBIfam" id="TIGR00350">
    <property type="entry name" value="lytR_cpsA_psr"/>
    <property type="match status" value="1"/>
</dbReference>